<gene>
    <name evidence="11" type="ORF">JQX14_07760</name>
</gene>
<evidence type="ECO:0000256" key="1">
    <source>
        <dbReference type="ARBA" id="ARBA00004429"/>
    </source>
</evidence>
<feature type="transmembrane region" description="Helical" evidence="9">
    <location>
        <begin position="20"/>
        <end position="42"/>
    </location>
</feature>
<dbReference type="Pfam" id="PF00528">
    <property type="entry name" value="BPD_transp_1"/>
    <property type="match status" value="1"/>
</dbReference>
<proteinExistence type="inferred from homology"/>
<comment type="similarity">
    <text evidence="2">Belongs to the binding-protein-dependent transport system permease family. HisMQ subfamily.</text>
</comment>
<evidence type="ECO:0000256" key="7">
    <source>
        <dbReference type="ARBA" id="ARBA00022989"/>
    </source>
</evidence>
<dbReference type="EMBL" id="JAFBWN010000004">
    <property type="protein sequence ID" value="MBM2354429.1"/>
    <property type="molecule type" value="Genomic_DNA"/>
</dbReference>
<keyword evidence="5 9" id="KW-0812">Transmembrane</keyword>
<evidence type="ECO:0000256" key="3">
    <source>
        <dbReference type="ARBA" id="ARBA00022448"/>
    </source>
</evidence>
<dbReference type="PROSITE" id="PS50928">
    <property type="entry name" value="ABC_TM1"/>
    <property type="match status" value="1"/>
</dbReference>
<comment type="subcellular location">
    <subcellularLocation>
        <location evidence="1">Cell inner membrane</location>
        <topology evidence="1">Multi-pass membrane protein</topology>
    </subcellularLocation>
    <subcellularLocation>
        <location evidence="9">Cell membrane</location>
        <topology evidence="9">Multi-pass membrane protein</topology>
    </subcellularLocation>
</comment>
<organism evidence="11 12">
    <name type="scientific">Pseudosulfitobacter pseudonitzschiae</name>
    <dbReference type="NCBI Taxonomy" id="1402135"/>
    <lineage>
        <taxon>Bacteria</taxon>
        <taxon>Pseudomonadati</taxon>
        <taxon>Pseudomonadota</taxon>
        <taxon>Alphaproteobacteria</taxon>
        <taxon>Rhodobacterales</taxon>
        <taxon>Roseobacteraceae</taxon>
        <taxon>Pseudosulfitobacter</taxon>
    </lineage>
</organism>
<dbReference type="PANTHER" id="PTHR30614">
    <property type="entry name" value="MEMBRANE COMPONENT OF AMINO ACID ABC TRANSPORTER"/>
    <property type="match status" value="1"/>
</dbReference>
<evidence type="ECO:0000256" key="6">
    <source>
        <dbReference type="ARBA" id="ARBA00022970"/>
    </source>
</evidence>
<keyword evidence="8 9" id="KW-0472">Membrane</keyword>
<keyword evidence="4" id="KW-1003">Cell membrane</keyword>
<dbReference type="InterPro" id="IPR035906">
    <property type="entry name" value="MetI-like_sf"/>
</dbReference>
<dbReference type="Proteomes" id="UP000809337">
    <property type="component" value="Unassembled WGS sequence"/>
</dbReference>
<feature type="transmembrane region" description="Helical" evidence="9">
    <location>
        <begin position="54"/>
        <end position="75"/>
    </location>
</feature>
<dbReference type="Gene3D" id="1.10.3720.10">
    <property type="entry name" value="MetI-like"/>
    <property type="match status" value="1"/>
</dbReference>
<dbReference type="CDD" id="cd06261">
    <property type="entry name" value="TM_PBP2"/>
    <property type="match status" value="1"/>
</dbReference>
<dbReference type="InterPro" id="IPR010065">
    <property type="entry name" value="AA_ABC_transptr_permease_3TM"/>
</dbReference>
<dbReference type="AlphaFoldDB" id="A0A9Q2RWV0"/>
<dbReference type="NCBIfam" id="TIGR01726">
    <property type="entry name" value="HEQRo_perm_3TM"/>
    <property type="match status" value="1"/>
</dbReference>
<feature type="transmembrane region" description="Helical" evidence="9">
    <location>
        <begin position="87"/>
        <end position="106"/>
    </location>
</feature>
<dbReference type="GO" id="GO:0006865">
    <property type="term" value="P:amino acid transport"/>
    <property type="evidence" value="ECO:0007669"/>
    <property type="project" value="UniProtKB-KW"/>
</dbReference>
<keyword evidence="7 9" id="KW-1133">Transmembrane helix</keyword>
<evidence type="ECO:0000256" key="9">
    <source>
        <dbReference type="RuleBase" id="RU363032"/>
    </source>
</evidence>
<protein>
    <submittedName>
        <fullName evidence="11">Amino acid ABC transporter permease</fullName>
    </submittedName>
</protein>
<dbReference type="PANTHER" id="PTHR30614:SF0">
    <property type="entry name" value="L-CYSTINE TRANSPORT SYSTEM PERMEASE PROTEIN TCYL"/>
    <property type="match status" value="1"/>
</dbReference>
<comment type="caution">
    <text evidence="11">The sequence shown here is derived from an EMBL/GenBank/DDBJ whole genome shotgun (WGS) entry which is preliminary data.</text>
</comment>
<dbReference type="InterPro" id="IPR000515">
    <property type="entry name" value="MetI-like"/>
</dbReference>
<feature type="transmembrane region" description="Helical" evidence="9">
    <location>
        <begin position="187"/>
        <end position="209"/>
    </location>
</feature>
<evidence type="ECO:0000256" key="8">
    <source>
        <dbReference type="ARBA" id="ARBA00023136"/>
    </source>
</evidence>
<name>A0A9Q2RWV0_9RHOB</name>
<sequence length="215" mass="23198">MFSWSTIVENLPYLLQATRFTLLVSGLGMALGLVMGMVLCVARLSPMVWISRIAALYVSFFRGVPLLVQLLLAYYFLPSIGIDIPPLWAAVCSIGLCAAAYIAEILRGALIAVPHGQAEAAAALGVHPFTIWKRILIPQALKISMPSLVNELIMLVKVSSLVSAVGIVELTRMSQSISAATFRPLEIYIAAAAIYLVINLALAGLGQALERRLNY</sequence>
<feature type="domain" description="ABC transmembrane type-1" evidence="10">
    <location>
        <begin position="18"/>
        <end position="206"/>
    </location>
</feature>
<dbReference type="RefSeq" id="WP_231033450.1">
    <property type="nucleotide sequence ID" value="NZ_JAJNGX010000004.1"/>
</dbReference>
<evidence type="ECO:0000313" key="11">
    <source>
        <dbReference type="EMBL" id="MBM2354429.1"/>
    </source>
</evidence>
<keyword evidence="6" id="KW-0029">Amino-acid transport</keyword>
<reference evidence="11" key="1">
    <citation type="submission" date="2021-01" db="EMBL/GenBank/DDBJ databases">
        <title>Diatom-associated Roseobacters Show Island Model of Population Structure.</title>
        <authorList>
            <person name="Qu L."/>
            <person name="Feng X."/>
            <person name="Chen Y."/>
            <person name="Li L."/>
            <person name="Wang X."/>
            <person name="Hu Z."/>
            <person name="Wang H."/>
            <person name="Luo H."/>
        </authorList>
    </citation>
    <scope>NUCLEOTIDE SEQUENCE</scope>
    <source>
        <strain evidence="11">SM26-45</strain>
    </source>
</reference>
<accession>A0A9Q2RWV0</accession>
<dbReference type="GO" id="GO:0043190">
    <property type="term" value="C:ATP-binding cassette (ABC) transporter complex"/>
    <property type="evidence" value="ECO:0007669"/>
    <property type="project" value="InterPro"/>
</dbReference>
<evidence type="ECO:0000313" key="12">
    <source>
        <dbReference type="Proteomes" id="UP000809337"/>
    </source>
</evidence>
<dbReference type="SUPFAM" id="SSF161098">
    <property type="entry name" value="MetI-like"/>
    <property type="match status" value="1"/>
</dbReference>
<evidence type="ECO:0000256" key="4">
    <source>
        <dbReference type="ARBA" id="ARBA00022475"/>
    </source>
</evidence>
<evidence type="ECO:0000256" key="5">
    <source>
        <dbReference type="ARBA" id="ARBA00022692"/>
    </source>
</evidence>
<dbReference type="InterPro" id="IPR043429">
    <property type="entry name" value="ArtM/GltK/GlnP/TcyL/YhdX-like"/>
</dbReference>
<keyword evidence="3 9" id="KW-0813">Transport</keyword>
<evidence type="ECO:0000256" key="2">
    <source>
        <dbReference type="ARBA" id="ARBA00010072"/>
    </source>
</evidence>
<evidence type="ECO:0000259" key="10">
    <source>
        <dbReference type="PROSITE" id="PS50928"/>
    </source>
</evidence>
<dbReference type="GO" id="GO:0022857">
    <property type="term" value="F:transmembrane transporter activity"/>
    <property type="evidence" value="ECO:0007669"/>
    <property type="project" value="InterPro"/>
</dbReference>